<dbReference type="InterPro" id="IPR036873">
    <property type="entry name" value="Rhodanese-like_dom_sf"/>
</dbReference>
<protein>
    <submittedName>
        <fullName evidence="2">Rhodanese-like domain-containing protein</fullName>
    </submittedName>
</protein>
<evidence type="ECO:0000313" key="3">
    <source>
        <dbReference type="Proteomes" id="UP000317496"/>
    </source>
</evidence>
<dbReference type="KEGG" id="fer:FNB15_12300"/>
<dbReference type="InterPro" id="IPR001763">
    <property type="entry name" value="Rhodanese-like_dom"/>
</dbReference>
<dbReference type="RefSeq" id="WP_144068984.1">
    <property type="nucleotide sequence ID" value="NZ_CP041636.1"/>
</dbReference>
<evidence type="ECO:0000313" key="2">
    <source>
        <dbReference type="EMBL" id="QDO98003.1"/>
    </source>
</evidence>
<keyword evidence="3" id="KW-1185">Reference proteome</keyword>
<dbReference type="EMBL" id="CP041636">
    <property type="protein sequence ID" value="QDO98003.1"/>
    <property type="molecule type" value="Genomic_DNA"/>
</dbReference>
<reference evidence="2 3" key="1">
    <citation type="submission" date="2019-07" db="EMBL/GenBank/DDBJ databases">
        <title>Genome sequencing for Ferrovibrio sp. K5.</title>
        <authorList>
            <person name="Park S.-J."/>
        </authorList>
    </citation>
    <scope>NUCLEOTIDE SEQUENCE [LARGE SCALE GENOMIC DNA]</scope>
    <source>
        <strain evidence="2 3">K5</strain>
    </source>
</reference>
<dbReference type="Proteomes" id="UP000317496">
    <property type="component" value="Chromosome"/>
</dbReference>
<name>A0A516H2J5_9PROT</name>
<feature type="domain" description="Rhodanese" evidence="1">
    <location>
        <begin position="22"/>
        <end position="128"/>
    </location>
</feature>
<dbReference type="PANTHER" id="PTHR47377:SF1">
    <property type="entry name" value="RHODANESE-LIKE DOMAIN-CONTAINING PROTEIN 4, CHLOROPLASTIC"/>
    <property type="match status" value="1"/>
</dbReference>
<dbReference type="SUPFAM" id="SSF52821">
    <property type="entry name" value="Rhodanese/Cell cycle control phosphatase"/>
    <property type="match status" value="1"/>
</dbReference>
<accession>A0A516H2J5</accession>
<dbReference type="InterPro" id="IPR044240">
    <property type="entry name" value="STR4-like"/>
</dbReference>
<dbReference type="PROSITE" id="PS50206">
    <property type="entry name" value="RHODANESE_3"/>
    <property type="match status" value="1"/>
</dbReference>
<dbReference type="Pfam" id="PF00581">
    <property type="entry name" value="Rhodanese"/>
    <property type="match status" value="1"/>
</dbReference>
<gene>
    <name evidence="2" type="ORF">FNB15_12300</name>
</gene>
<dbReference type="OrthoDB" id="9815890at2"/>
<evidence type="ECO:0000259" key="1">
    <source>
        <dbReference type="PROSITE" id="PS50206"/>
    </source>
</evidence>
<dbReference type="SMART" id="SM00450">
    <property type="entry name" value="RHOD"/>
    <property type="match status" value="1"/>
</dbReference>
<sequence length="142" mass="15407">MAGDKDYAGDISTTEAWNQLANDPNALLIDVRTQPEWSFVGSPDLGKLDKRPLFVSWQLYPEMSVNERFADELRSQGVKPGQALYFLCRSGARSRAAAKAMTAAGLGPCYNVAGGFEGDLDGEKHRGRLGGWKAAGLAWLQS</sequence>
<dbReference type="AlphaFoldDB" id="A0A516H2J5"/>
<organism evidence="2 3">
    <name type="scientific">Ferrovibrio terrae</name>
    <dbReference type="NCBI Taxonomy" id="2594003"/>
    <lineage>
        <taxon>Bacteria</taxon>
        <taxon>Pseudomonadati</taxon>
        <taxon>Pseudomonadota</taxon>
        <taxon>Alphaproteobacteria</taxon>
        <taxon>Rhodospirillales</taxon>
        <taxon>Rhodospirillaceae</taxon>
        <taxon>Ferrovibrio</taxon>
    </lineage>
</organism>
<dbReference type="Gene3D" id="3.40.250.10">
    <property type="entry name" value="Rhodanese-like domain"/>
    <property type="match status" value="1"/>
</dbReference>
<dbReference type="PANTHER" id="PTHR47377">
    <property type="entry name" value="RHODANESE-LIKE DOMAIN-CONTAINING PROTEIN 4, CHLOROPLASTIC"/>
    <property type="match status" value="1"/>
</dbReference>
<proteinExistence type="predicted"/>